<dbReference type="GO" id="GO:0042393">
    <property type="term" value="F:histone binding"/>
    <property type="evidence" value="ECO:0007669"/>
    <property type="project" value="TreeGrafter"/>
</dbReference>
<evidence type="ECO:0000256" key="2">
    <source>
        <dbReference type="ARBA" id="ARBA00022763"/>
    </source>
</evidence>
<evidence type="ECO:0000256" key="4">
    <source>
        <dbReference type="SAM" id="MobiDB-lite"/>
    </source>
</evidence>
<dbReference type="InterPro" id="IPR036420">
    <property type="entry name" value="BRCT_dom_sf"/>
</dbReference>
<gene>
    <name evidence="6" type="ORF">QR680_009563</name>
</gene>
<dbReference type="PROSITE" id="PS50172">
    <property type="entry name" value="BRCT"/>
    <property type="match status" value="2"/>
</dbReference>
<proteinExistence type="predicted"/>
<dbReference type="GO" id="GO:0045944">
    <property type="term" value="P:positive regulation of transcription by RNA polymerase II"/>
    <property type="evidence" value="ECO:0007669"/>
    <property type="project" value="TreeGrafter"/>
</dbReference>
<dbReference type="GO" id="GO:0000077">
    <property type="term" value="P:DNA damage checkpoint signaling"/>
    <property type="evidence" value="ECO:0007669"/>
    <property type="project" value="TreeGrafter"/>
</dbReference>
<feature type="compositionally biased region" description="Low complexity" evidence="4">
    <location>
        <begin position="141"/>
        <end position="153"/>
    </location>
</feature>
<feature type="compositionally biased region" description="Polar residues" evidence="4">
    <location>
        <begin position="26"/>
        <end position="35"/>
    </location>
</feature>
<dbReference type="Pfam" id="PF24680">
    <property type="entry name" value="SH3_Hsr9"/>
    <property type="match status" value="1"/>
</dbReference>
<organism evidence="6 7">
    <name type="scientific">Steinernema hermaphroditum</name>
    <dbReference type="NCBI Taxonomy" id="289476"/>
    <lineage>
        <taxon>Eukaryota</taxon>
        <taxon>Metazoa</taxon>
        <taxon>Ecdysozoa</taxon>
        <taxon>Nematoda</taxon>
        <taxon>Chromadorea</taxon>
        <taxon>Rhabditida</taxon>
        <taxon>Tylenchina</taxon>
        <taxon>Panagrolaimomorpha</taxon>
        <taxon>Strongyloidoidea</taxon>
        <taxon>Steinernematidae</taxon>
        <taxon>Steinernema</taxon>
    </lineage>
</organism>
<dbReference type="InterPro" id="IPR001357">
    <property type="entry name" value="BRCT_dom"/>
</dbReference>
<dbReference type="SUPFAM" id="SSF52113">
    <property type="entry name" value="BRCT domain"/>
    <property type="match status" value="2"/>
</dbReference>
<evidence type="ECO:0000313" key="7">
    <source>
        <dbReference type="Proteomes" id="UP001175271"/>
    </source>
</evidence>
<reference evidence="6" key="1">
    <citation type="submission" date="2023-06" db="EMBL/GenBank/DDBJ databases">
        <title>Genomic analysis of the entomopathogenic nematode Steinernema hermaphroditum.</title>
        <authorList>
            <person name="Schwarz E.M."/>
            <person name="Heppert J.K."/>
            <person name="Baniya A."/>
            <person name="Schwartz H.T."/>
            <person name="Tan C.-H."/>
            <person name="Antoshechkin I."/>
            <person name="Sternberg P.W."/>
            <person name="Goodrich-Blair H."/>
            <person name="Dillman A.R."/>
        </authorList>
    </citation>
    <scope>NUCLEOTIDE SEQUENCE</scope>
    <source>
        <strain evidence="6">PS9179</strain>
        <tissue evidence="6">Whole animal</tissue>
    </source>
</reference>
<dbReference type="EMBL" id="JAUCMV010000001">
    <property type="protein sequence ID" value="KAK0426162.1"/>
    <property type="molecule type" value="Genomic_DNA"/>
</dbReference>
<dbReference type="InterPro" id="IPR047252">
    <property type="entry name" value="TP53BP1-like"/>
</dbReference>
<accession>A0AA39IMU1</accession>
<dbReference type="PANTHER" id="PTHR15321">
    <property type="entry name" value="TUMOR SUPPRESSOR P53-BINDING PROTEIN 1"/>
    <property type="match status" value="1"/>
</dbReference>
<feature type="domain" description="BRCT" evidence="5">
    <location>
        <begin position="522"/>
        <end position="622"/>
    </location>
</feature>
<dbReference type="InterPro" id="IPR047250">
    <property type="entry name" value="BRCT_p53bp1-like_rpt2"/>
</dbReference>
<name>A0AA39IMU1_9BILA</name>
<dbReference type="InterPro" id="IPR047249">
    <property type="entry name" value="BRCT_p53bp1-like_rpt1"/>
</dbReference>
<sequence length="757" mass="84311">MKNDRKVDNTDEKSSPEQVDLHSGGDENQSANSERAASDGGERNVERKEVSNKPGTSSAQRRSTRTRRATATYRGSPYPTSPEAAKTPRKSVTSKKPKKSVKDETSEGSVIENNEDEESSLNTSSVRRPGRSRKSVKNEQTPSSSATVTPSSSKKGKNANPTIKTEAHKGAVDPFDFDDSINSHPEPLDNVVVARQAFGDVKFAVAPSSSTGTPKYQKTEQNAKDMLAIKKLETPLRSNVTRTPTSRRRGGGIAKSARSHSASTSIPLKLKNNNNADELEFMDFKDSDTEVVQATPKRKRDDSSDMTPISIKRMKAVNAEPPTLTAEEQIEVDFPEDLMSVPVGGRVYGLWGKVYYPGIVVSYDGTRYRVYFVEDKKYKNLTDNGIIPVRDLTPSMQVDVANGEQNFTVEIKSAPNREIAEHWVDGFFEGFTDEAKKNVMSFSWDKVSFDTDQAKEIQEQEESFAKFSSGKVVVPSSQSRSRRSAISYEVPKASSPASVTPSRKAPKAAPTPRHRDTGKTTESKKLFLGKQFVLTSATRAPGEAQYFNKKEMKRTIVNEGGVVLEDLMAADPEMEIFLVADMHYRTFKYLSALSLSIPCVSYSWLNDCFEQNELLDREPYMLTAGVNIITNDNVRWHPNTDLLKGKNIFLCGDSNPDPVSVPKHFVQMWTPMLETMGANVLTELPSKNEDIDVMITDGIRCEDTIAEARRRKVPVMSSEWIISTIIIGEFLKFDAHEKFPFTDDLKQNRQDERPSDA</sequence>
<feature type="region of interest" description="Disordered" evidence="4">
    <location>
        <begin position="1"/>
        <end position="183"/>
    </location>
</feature>
<dbReference type="AlphaFoldDB" id="A0AA39IMU1"/>
<evidence type="ECO:0000256" key="1">
    <source>
        <dbReference type="ARBA" id="ARBA00004123"/>
    </source>
</evidence>
<comment type="subcellular location">
    <subcellularLocation>
        <location evidence="1">Nucleus</location>
    </subcellularLocation>
</comment>
<feature type="compositionally biased region" description="Basic and acidic residues" evidence="4">
    <location>
        <begin position="1"/>
        <end position="25"/>
    </location>
</feature>
<dbReference type="CDD" id="cd17745">
    <property type="entry name" value="BRCT_p53bp1_rpt1"/>
    <property type="match status" value="1"/>
</dbReference>
<dbReference type="GO" id="GO:0005634">
    <property type="term" value="C:nucleus"/>
    <property type="evidence" value="ECO:0007669"/>
    <property type="project" value="UniProtKB-SubCell"/>
</dbReference>
<evidence type="ECO:0000256" key="3">
    <source>
        <dbReference type="ARBA" id="ARBA00023242"/>
    </source>
</evidence>
<dbReference type="InterPro" id="IPR056492">
    <property type="entry name" value="SH3_Hsr9"/>
</dbReference>
<feature type="compositionally biased region" description="Basic residues" evidence="4">
    <location>
        <begin position="87"/>
        <end position="99"/>
    </location>
</feature>
<keyword evidence="3" id="KW-0539">Nucleus</keyword>
<protein>
    <recommendedName>
        <fullName evidence="5">BRCT domain-containing protein</fullName>
    </recommendedName>
</protein>
<keyword evidence="2" id="KW-0227">DNA damage</keyword>
<dbReference type="Proteomes" id="UP001175271">
    <property type="component" value="Unassembled WGS sequence"/>
</dbReference>
<dbReference type="Pfam" id="PF16589">
    <property type="entry name" value="BRCT_2"/>
    <property type="match status" value="1"/>
</dbReference>
<feature type="region of interest" description="Disordered" evidence="4">
    <location>
        <begin position="240"/>
        <end position="269"/>
    </location>
</feature>
<dbReference type="Gene3D" id="3.40.50.10190">
    <property type="entry name" value="BRCT domain"/>
    <property type="match status" value="2"/>
</dbReference>
<feature type="compositionally biased region" description="Polar residues" evidence="4">
    <location>
        <begin position="259"/>
        <end position="269"/>
    </location>
</feature>
<dbReference type="PANTHER" id="PTHR15321:SF3">
    <property type="entry name" value="TP53-BINDING PROTEIN 1"/>
    <property type="match status" value="1"/>
</dbReference>
<keyword evidence="7" id="KW-1185">Reference proteome</keyword>
<evidence type="ECO:0000313" key="6">
    <source>
        <dbReference type="EMBL" id="KAK0426162.1"/>
    </source>
</evidence>
<evidence type="ECO:0000259" key="5">
    <source>
        <dbReference type="PROSITE" id="PS50172"/>
    </source>
</evidence>
<dbReference type="CDD" id="cd17724">
    <property type="entry name" value="BRCT_p53bp1_rpt2"/>
    <property type="match status" value="1"/>
</dbReference>
<feature type="region of interest" description="Disordered" evidence="4">
    <location>
        <begin position="483"/>
        <end position="520"/>
    </location>
</feature>
<dbReference type="SMART" id="SM00292">
    <property type="entry name" value="BRCT"/>
    <property type="match status" value="2"/>
</dbReference>
<comment type="caution">
    <text evidence="6">The sequence shown here is derived from an EMBL/GenBank/DDBJ whole genome shotgun (WGS) entry which is preliminary data.</text>
</comment>
<dbReference type="Pfam" id="PF18428">
    <property type="entry name" value="BRCT_3"/>
    <property type="match status" value="1"/>
</dbReference>
<feature type="compositionally biased region" description="Basic and acidic residues" evidence="4">
    <location>
        <begin position="36"/>
        <end position="51"/>
    </location>
</feature>
<feature type="domain" description="BRCT" evidence="5">
    <location>
        <begin position="638"/>
        <end position="738"/>
    </location>
</feature>